<feature type="coiled-coil region" evidence="5">
    <location>
        <begin position="437"/>
        <end position="464"/>
    </location>
</feature>
<comment type="catalytic activity">
    <reaction evidence="1">
        <text>D-fructose 6-phosphate + L-glutamine = D-glucosamine 6-phosphate + L-glutamate</text>
        <dbReference type="Rhea" id="RHEA:13237"/>
        <dbReference type="ChEBI" id="CHEBI:29985"/>
        <dbReference type="ChEBI" id="CHEBI:58359"/>
        <dbReference type="ChEBI" id="CHEBI:58725"/>
        <dbReference type="ChEBI" id="CHEBI:61527"/>
        <dbReference type="EC" id="2.6.1.16"/>
    </reaction>
</comment>
<keyword evidence="4" id="KW-0315">Glutamine amidotransferase</keyword>
<dbReference type="CDD" id="cd00352">
    <property type="entry name" value="Gn_AT_II"/>
    <property type="match status" value="1"/>
</dbReference>
<dbReference type="EC" id="2.6.1.16" evidence="2"/>
<evidence type="ECO:0000256" key="3">
    <source>
        <dbReference type="ARBA" id="ARBA00022679"/>
    </source>
</evidence>
<feature type="domain" description="Glutamine amidotransferase type-2" evidence="6">
    <location>
        <begin position="2"/>
        <end position="270"/>
    </location>
</feature>
<keyword evidence="5" id="KW-0175">Coiled coil</keyword>
<organism evidence="7">
    <name type="scientific">marine sediment metagenome</name>
    <dbReference type="NCBI Taxonomy" id="412755"/>
    <lineage>
        <taxon>unclassified sequences</taxon>
        <taxon>metagenomes</taxon>
        <taxon>ecological metagenomes</taxon>
    </lineage>
</organism>
<dbReference type="Gene3D" id="3.60.20.10">
    <property type="entry name" value="Glutamine Phosphoribosylpyrophosphate, subunit 1, domain 1"/>
    <property type="match status" value="1"/>
</dbReference>
<dbReference type="PROSITE" id="PS51278">
    <property type="entry name" value="GATASE_TYPE_2"/>
    <property type="match status" value="1"/>
</dbReference>
<keyword evidence="3" id="KW-0808">Transferase</keyword>
<evidence type="ECO:0000259" key="6">
    <source>
        <dbReference type="PROSITE" id="PS51278"/>
    </source>
</evidence>
<dbReference type="InterPro" id="IPR017932">
    <property type="entry name" value="GATase_2_dom"/>
</dbReference>
<dbReference type="PANTHER" id="PTHR10937">
    <property type="entry name" value="GLUCOSAMINE--FRUCTOSE-6-PHOSPHATE AMINOTRANSFERASE, ISOMERIZING"/>
    <property type="match status" value="1"/>
</dbReference>
<dbReference type="Pfam" id="PF13522">
    <property type="entry name" value="GATase_6"/>
    <property type="match status" value="1"/>
</dbReference>
<evidence type="ECO:0000256" key="5">
    <source>
        <dbReference type="SAM" id="Coils"/>
    </source>
</evidence>
<accession>A0A0F9PYT7</accession>
<evidence type="ECO:0000256" key="1">
    <source>
        <dbReference type="ARBA" id="ARBA00001031"/>
    </source>
</evidence>
<dbReference type="InterPro" id="IPR029055">
    <property type="entry name" value="Ntn_hydrolases_N"/>
</dbReference>
<dbReference type="EMBL" id="LAZR01005639">
    <property type="protein sequence ID" value="KKM98297.1"/>
    <property type="molecule type" value="Genomic_DNA"/>
</dbReference>
<dbReference type="AlphaFoldDB" id="A0A0F9PYT7"/>
<evidence type="ECO:0000313" key="7">
    <source>
        <dbReference type="EMBL" id="KKM98297.1"/>
    </source>
</evidence>
<evidence type="ECO:0000256" key="2">
    <source>
        <dbReference type="ARBA" id="ARBA00012916"/>
    </source>
</evidence>
<sequence>MCGIAGVIQYESDVSREIRQRAIRILFSEIMLKTEPRGKDATGLYQVHADGDWLMTKKGQKVSDWILTDRSDPKNEDAIVYGEITDSWLEHPMEMRTVVGHCRAATVGSKGKDNNDNHPFAIQLDGQNVILGIHNGTLNNHEEIFAKLPDFLPRHGSVDSESLFHFLYHLTDKGTKPVDGDMLKYMGERVEGAAAVIMVNTRFPNQVVTFRKERPMEYYMIAPLNILVIASEKPFVESALEKYNFLRNFTPEYADLPDLEHSHRTLLEKDFRIFDAGKPWPKGRPIHGDFDKISSDEGVMWKVLAPILEDWKGPEKNTTSNTSYTKPTTQKTIVNSSAVKTTKKSTKGVTATTSKSDDDAALLVDAQVVEVEINTGEETKKAMEHVGALGLIVSYDTPRAIADSIGVKEADLDKMSGVVLANKLAELHFGIGHAASMMRAKNDVAEIRRKAAAKDNKMEKMAEKQQKAEGHIWEYRQLVTLVCALHKGGYKMTKHNVGVALASFPNLEKSRKKEILRAAEQLMDDKSAHELINELVDGFRNADRIKKAKSAGAS</sequence>
<reference evidence="7" key="1">
    <citation type="journal article" date="2015" name="Nature">
        <title>Complex archaea that bridge the gap between prokaryotes and eukaryotes.</title>
        <authorList>
            <person name="Spang A."/>
            <person name="Saw J.H."/>
            <person name="Jorgensen S.L."/>
            <person name="Zaremba-Niedzwiedzka K."/>
            <person name="Martijn J."/>
            <person name="Lind A.E."/>
            <person name="van Eijk R."/>
            <person name="Schleper C."/>
            <person name="Guy L."/>
            <person name="Ettema T.J."/>
        </authorList>
    </citation>
    <scope>NUCLEOTIDE SEQUENCE</scope>
</reference>
<comment type="caution">
    <text evidence="7">The sequence shown here is derived from an EMBL/GenBank/DDBJ whole genome shotgun (WGS) entry which is preliminary data.</text>
</comment>
<proteinExistence type="predicted"/>
<dbReference type="SUPFAM" id="SSF56235">
    <property type="entry name" value="N-terminal nucleophile aminohydrolases (Ntn hydrolases)"/>
    <property type="match status" value="1"/>
</dbReference>
<dbReference type="GO" id="GO:0004360">
    <property type="term" value="F:glutamine-fructose-6-phosphate transaminase (isomerizing) activity"/>
    <property type="evidence" value="ECO:0007669"/>
    <property type="project" value="UniProtKB-EC"/>
</dbReference>
<evidence type="ECO:0000256" key="4">
    <source>
        <dbReference type="ARBA" id="ARBA00022962"/>
    </source>
</evidence>
<protein>
    <recommendedName>
        <fullName evidence="2">glutamine--fructose-6-phosphate transaminase (isomerizing)</fullName>
        <ecNumber evidence="2">2.6.1.16</ecNumber>
    </recommendedName>
</protein>
<gene>
    <name evidence="7" type="ORF">LCGC14_1159380</name>
</gene>
<name>A0A0F9PYT7_9ZZZZ</name>